<proteinExistence type="predicted"/>
<keyword evidence="2" id="KW-1185">Reference proteome</keyword>
<organism evidence="1 2">
    <name type="scientific">Colwellia maritima</name>
    <dbReference type="NCBI Taxonomy" id="2912588"/>
    <lineage>
        <taxon>Bacteria</taxon>
        <taxon>Pseudomonadati</taxon>
        <taxon>Pseudomonadota</taxon>
        <taxon>Gammaproteobacteria</taxon>
        <taxon>Alteromonadales</taxon>
        <taxon>Colwelliaceae</taxon>
        <taxon>Colwellia</taxon>
    </lineage>
</organism>
<dbReference type="RefSeq" id="WP_242287392.1">
    <property type="nucleotide sequence ID" value="NZ_JAKKSL010000003.1"/>
</dbReference>
<reference evidence="1" key="1">
    <citation type="submission" date="2022-01" db="EMBL/GenBank/DDBJ databases">
        <title>Colwellia maritima, isolated from seawater.</title>
        <authorList>
            <person name="Kristyanto S."/>
            <person name="Jung J."/>
            <person name="Jeon C.O."/>
        </authorList>
    </citation>
    <scope>NUCLEOTIDE SEQUENCE</scope>
    <source>
        <strain evidence="1">MSW7</strain>
    </source>
</reference>
<evidence type="ECO:0000313" key="2">
    <source>
        <dbReference type="Proteomes" id="UP001139646"/>
    </source>
</evidence>
<accession>A0ABS9X3W5</accession>
<protein>
    <submittedName>
        <fullName evidence="1">Uncharacterized protein</fullName>
    </submittedName>
</protein>
<evidence type="ECO:0000313" key="1">
    <source>
        <dbReference type="EMBL" id="MCI2284918.1"/>
    </source>
</evidence>
<name>A0ABS9X3W5_9GAMM</name>
<dbReference type="Proteomes" id="UP001139646">
    <property type="component" value="Unassembled WGS sequence"/>
</dbReference>
<gene>
    <name evidence="1" type="ORF">L3081_17880</name>
</gene>
<sequence>MKLIFTNEKGISEVLATSGDLSTLKQKASEHYTGNELPIWESDLVGKPYNDHVPELPYSFKLENGSSYSIGK</sequence>
<comment type="caution">
    <text evidence="1">The sequence shown here is derived from an EMBL/GenBank/DDBJ whole genome shotgun (WGS) entry which is preliminary data.</text>
</comment>
<dbReference type="EMBL" id="JAKKSL010000003">
    <property type="protein sequence ID" value="MCI2284918.1"/>
    <property type="molecule type" value="Genomic_DNA"/>
</dbReference>